<dbReference type="GO" id="GO:0005829">
    <property type="term" value="C:cytosol"/>
    <property type="evidence" value="ECO:0007669"/>
    <property type="project" value="TreeGrafter"/>
</dbReference>
<protein>
    <submittedName>
        <fullName evidence="4">Aryl-alcohol dehydrogenase-like predicted oxidoreductase</fullName>
    </submittedName>
</protein>
<dbReference type="EMBL" id="QGGR01000001">
    <property type="protein sequence ID" value="PWK52688.1"/>
    <property type="molecule type" value="Genomic_DNA"/>
</dbReference>
<dbReference type="PANTHER" id="PTHR43364:SF4">
    <property type="entry name" value="NAD(P)-LINKED OXIDOREDUCTASE SUPERFAMILY PROTEIN"/>
    <property type="match status" value="1"/>
</dbReference>
<evidence type="ECO:0000313" key="4">
    <source>
        <dbReference type="EMBL" id="PWK52688.1"/>
    </source>
</evidence>
<dbReference type="SUPFAM" id="SSF51430">
    <property type="entry name" value="NAD(P)-linked oxidoreductase"/>
    <property type="match status" value="1"/>
</dbReference>
<accession>A0A316FVS2</accession>
<dbReference type="Pfam" id="PF00248">
    <property type="entry name" value="Aldo_ket_red"/>
    <property type="match status" value="1"/>
</dbReference>
<feature type="compositionally biased region" description="Low complexity" evidence="2">
    <location>
        <begin position="1"/>
        <end position="14"/>
    </location>
</feature>
<dbReference type="Gene3D" id="3.20.20.100">
    <property type="entry name" value="NADP-dependent oxidoreductase domain"/>
    <property type="match status" value="1"/>
</dbReference>
<feature type="domain" description="NADP-dependent oxidoreductase" evidence="3">
    <location>
        <begin position="93"/>
        <end position="411"/>
    </location>
</feature>
<dbReference type="PANTHER" id="PTHR43364">
    <property type="entry name" value="NADH-SPECIFIC METHYLGLYOXAL REDUCTASE-RELATED"/>
    <property type="match status" value="1"/>
</dbReference>
<dbReference type="Proteomes" id="UP000245697">
    <property type="component" value="Unassembled WGS sequence"/>
</dbReference>
<evidence type="ECO:0000256" key="1">
    <source>
        <dbReference type="ARBA" id="ARBA00023002"/>
    </source>
</evidence>
<reference evidence="4 5" key="1">
    <citation type="submission" date="2018-05" db="EMBL/GenBank/DDBJ databases">
        <title>Genomic Encyclopedia of Archaeal and Bacterial Type Strains, Phase II (KMG-II): from individual species to whole genera.</title>
        <authorList>
            <person name="Goeker M."/>
        </authorList>
    </citation>
    <scope>NUCLEOTIDE SEQUENCE [LARGE SCALE GENOMIC DNA]</scope>
    <source>
        <strain evidence="4 5">DSM 45184</strain>
    </source>
</reference>
<dbReference type="InterPro" id="IPR050523">
    <property type="entry name" value="AKR_Detox_Biosynth"/>
</dbReference>
<dbReference type="AlphaFoldDB" id="A0A316FVS2"/>
<evidence type="ECO:0000313" key="5">
    <source>
        <dbReference type="Proteomes" id="UP000245697"/>
    </source>
</evidence>
<dbReference type="GO" id="GO:0016491">
    <property type="term" value="F:oxidoreductase activity"/>
    <property type="evidence" value="ECO:0007669"/>
    <property type="project" value="UniProtKB-KW"/>
</dbReference>
<name>A0A316FVS2_9ACTN</name>
<dbReference type="InterPro" id="IPR036812">
    <property type="entry name" value="NAD(P)_OxRdtase_dom_sf"/>
</dbReference>
<evidence type="ECO:0000259" key="3">
    <source>
        <dbReference type="Pfam" id="PF00248"/>
    </source>
</evidence>
<evidence type="ECO:0000256" key="2">
    <source>
        <dbReference type="SAM" id="MobiDB-lite"/>
    </source>
</evidence>
<comment type="caution">
    <text evidence="4">The sequence shown here is derived from an EMBL/GenBank/DDBJ whole genome shotgun (WGS) entry which is preliminary data.</text>
</comment>
<sequence length="413" mass="45408">MTGTAASANGATGAVHRRRLRRSDRAISPPATMIIGTELRFTITTDSITGRRGDRRGGGLTWSALQVIASMTMSTTRIGTIELGRTGEQVSSLALGAMQMGSATAEPEAVRILDRYHELGGSFVDTADCYEWWSRPGSRGGESEELLGRWMRDRGNRDEIFLATKGTALPEYSPDLWAADGTADWDLARRTFAGAGADTLRHALDGSLRRLGTDHVDLYYVHVDDRATPLEETLEALAGLVSAGKVRHLGWSNVRTWRLERIRQLCDRHGWPAPVAVQQQHSYLRRRAGLSNASIVDDEQLDYLTEHRDLTLVAYSPIVKGIYDDPARRAEHWMMESYAGPDADARLEAVTGLAAELGVTPNQLVLSWLLHRSEPPVLPLIGPRTPEQFENLLPALDIKLDAGQLARLDQAGA</sequence>
<proteinExistence type="predicted"/>
<organism evidence="4 5">
    <name type="scientific">Actinoplanes xinjiangensis</name>
    <dbReference type="NCBI Taxonomy" id="512350"/>
    <lineage>
        <taxon>Bacteria</taxon>
        <taxon>Bacillati</taxon>
        <taxon>Actinomycetota</taxon>
        <taxon>Actinomycetes</taxon>
        <taxon>Micromonosporales</taxon>
        <taxon>Micromonosporaceae</taxon>
        <taxon>Actinoplanes</taxon>
    </lineage>
</organism>
<feature type="region of interest" description="Disordered" evidence="2">
    <location>
        <begin position="1"/>
        <end position="27"/>
    </location>
</feature>
<keyword evidence="5" id="KW-1185">Reference proteome</keyword>
<keyword evidence="1" id="KW-0560">Oxidoreductase</keyword>
<gene>
    <name evidence="4" type="ORF">BC793_101697</name>
</gene>
<dbReference type="InterPro" id="IPR023210">
    <property type="entry name" value="NADP_OxRdtase_dom"/>
</dbReference>